<feature type="domain" description="MHYT" evidence="2">
    <location>
        <begin position="12"/>
        <end position="64"/>
    </location>
</feature>
<keyword evidence="1" id="KW-1133">Transmembrane helix</keyword>
<protein>
    <recommendedName>
        <fullName evidence="2">MHYT domain-containing protein</fullName>
    </recommendedName>
</protein>
<comment type="caution">
    <text evidence="3">The sequence shown here is derived from an EMBL/GenBank/DDBJ whole genome shotgun (WGS) entry which is preliminary data.</text>
</comment>
<dbReference type="AlphaFoldDB" id="A0A0F9HWN5"/>
<feature type="transmembrane region" description="Helical" evidence="1">
    <location>
        <begin position="47"/>
        <end position="63"/>
    </location>
</feature>
<sequence length="64" mass="7207">MLSVAHSMHSDHDTTLVLLAALLCTFGSWVITNLYRHALKQTPRQALLWYFMTAVTSGIAIWCT</sequence>
<evidence type="ECO:0000313" key="3">
    <source>
        <dbReference type="EMBL" id="KKL79507.1"/>
    </source>
</evidence>
<evidence type="ECO:0000259" key="2">
    <source>
        <dbReference type="PROSITE" id="PS50924"/>
    </source>
</evidence>
<evidence type="ECO:0000256" key="1">
    <source>
        <dbReference type="SAM" id="Phobius"/>
    </source>
</evidence>
<reference evidence="3" key="1">
    <citation type="journal article" date="2015" name="Nature">
        <title>Complex archaea that bridge the gap between prokaryotes and eukaryotes.</title>
        <authorList>
            <person name="Spang A."/>
            <person name="Saw J.H."/>
            <person name="Jorgensen S.L."/>
            <person name="Zaremba-Niedzwiedzka K."/>
            <person name="Martijn J."/>
            <person name="Lind A.E."/>
            <person name="van Eijk R."/>
            <person name="Schleper C."/>
            <person name="Guy L."/>
            <person name="Ettema T.J."/>
        </authorList>
    </citation>
    <scope>NUCLEOTIDE SEQUENCE</scope>
</reference>
<proteinExistence type="predicted"/>
<dbReference type="PROSITE" id="PS50924">
    <property type="entry name" value="MHYT"/>
    <property type="match status" value="1"/>
</dbReference>
<organism evidence="3">
    <name type="scientific">marine sediment metagenome</name>
    <dbReference type="NCBI Taxonomy" id="412755"/>
    <lineage>
        <taxon>unclassified sequences</taxon>
        <taxon>metagenomes</taxon>
        <taxon>ecological metagenomes</taxon>
    </lineage>
</organism>
<dbReference type="InterPro" id="IPR005330">
    <property type="entry name" value="MHYT_dom"/>
</dbReference>
<feature type="non-terminal residue" evidence="3">
    <location>
        <position position="64"/>
    </location>
</feature>
<name>A0A0F9HWN5_9ZZZZ</name>
<accession>A0A0F9HWN5</accession>
<keyword evidence="1" id="KW-0812">Transmembrane</keyword>
<gene>
    <name evidence="3" type="ORF">LCGC14_2014130</name>
</gene>
<feature type="transmembrane region" description="Helical" evidence="1">
    <location>
        <begin position="16"/>
        <end position="35"/>
    </location>
</feature>
<dbReference type="EMBL" id="LAZR01023148">
    <property type="protein sequence ID" value="KKL79507.1"/>
    <property type="molecule type" value="Genomic_DNA"/>
</dbReference>
<keyword evidence="1" id="KW-0472">Membrane</keyword>